<dbReference type="EMBL" id="CP032514">
    <property type="protein sequence ID" value="AYD89870.1"/>
    <property type="molecule type" value="Genomic_DNA"/>
</dbReference>
<accession>A0ABM6Z3P1</accession>
<evidence type="ECO:0000313" key="2">
    <source>
        <dbReference type="Proteomes" id="UP000273001"/>
    </source>
</evidence>
<evidence type="ECO:0000313" key="1">
    <source>
        <dbReference type="EMBL" id="AYD89870.1"/>
    </source>
</evidence>
<name>A0ABM6Z3P1_9ACTO</name>
<gene>
    <name evidence="1" type="ORF">D5R93_07240</name>
</gene>
<proteinExistence type="predicted"/>
<dbReference type="Proteomes" id="UP000273001">
    <property type="component" value="Chromosome"/>
</dbReference>
<sequence>MCYGQWWRGYDLCRAWQLEGVWERVEAELVAQANAVGKASRQVLVGSTACRTHAFAAGNKTTEDESADHVSGAC</sequence>
<keyword evidence="2" id="KW-1185">Reference proteome</keyword>
<reference evidence="1 2" key="1">
    <citation type="submission" date="2018-09" db="EMBL/GenBank/DDBJ databases">
        <authorList>
            <person name="Li J."/>
        </authorList>
    </citation>
    <scope>NUCLEOTIDE SEQUENCE [LARGE SCALE GENOMIC DNA]</scope>
    <source>
        <strain evidence="1 2">2129</strain>
    </source>
</reference>
<organism evidence="1 2">
    <name type="scientific">Actinomyces lilanjuaniae</name>
    <dbReference type="NCBI Taxonomy" id="2321394"/>
    <lineage>
        <taxon>Bacteria</taxon>
        <taxon>Bacillati</taxon>
        <taxon>Actinomycetota</taxon>
        <taxon>Actinomycetes</taxon>
        <taxon>Actinomycetales</taxon>
        <taxon>Actinomycetaceae</taxon>
        <taxon>Actinomyces</taxon>
    </lineage>
</organism>
<protein>
    <submittedName>
        <fullName evidence="1">Uncharacterized protein</fullName>
    </submittedName>
</protein>